<keyword evidence="3" id="KW-1185">Reference proteome</keyword>
<evidence type="ECO:0000313" key="2">
    <source>
        <dbReference type="EMBL" id="AHB36631.1"/>
    </source>
</evidence>
<evidence type="ECO:0000256" key="1">
    <source>
        <dbReference type="SAM" id="SignalP"/>
    </source>
</evidence>
<organism evidence="2 3">
    <name type="scientific">Spiroplasma apis B31</name>
    <dbReference type="NCBI Taxonomy" id="1276258"/>
    <lineage>
        <taxon>Bacteria</taxon>
        <taxon>Bacillati</taxon>
        <taxon>Mycoplasmatota</taxon>
        <taxon>Mollicutes</taxon>
        <taxon>Entomoplasmatales</taxon>
        <taxon>Spiroplasmataceae</taxon>
        <taxon>Spiroplasma</taxon>
    </lineage>
</organism>
<feature type="signal peptide" evidence="1">
    <location>
        <begin position="1"/>
        <end position="23"/>
    </location>
</feature>
<sequence length="566" mass="63377">MKKLLGILGAISLFTSTSGVVVACNKERIKTPKLNRELAKQLIAKLKGSDMASLDFGDMFSDEDITKVVVSIIDELIGQQYGYESTNYNLDKLGLKKYDYASGESKDSIPKSYIDSYLNNAGSIAEDLLFTEYTKSIASGKRLDNSLLKSLYNLNVIQETKIKEYKTDNERTVPVGSYIEINDKRWQVFNEDGKGGSNNLPTLEQLTQEYANKKESPFFVVPNDGKSTKINISSKTALKLRFQDYFKNKLLSGIIENLLTMSFMEADMFTVSAAKEGSSPYINTGSPIFSKTQSWNSSTTTDWTTNVRMVWSLKFDNTENKNNNAIKKIVEGIKEINQANGELKSGESIKKLFSAFEDQKEKLPVYNGDNTNAYDSFFGLQGFKGFTLYENGTSLGTSPIAGAKYEDKVKEAKKPGILFDNLTPYFVDAKNSNIAEVVIVLPLYMIELLGGSKENDSSGKVYEIKDADGKGKAIEFGPSLINNSRYKDVWNQENNKKLHSKDVQDLNDQQSTILNQIKYLVSQDTGTADLAKTTLYSKYLNAKEIYFAGLYDQIGKYIRNDKDKDD</sequence>
<dbReference type="AlphaFoldDB" id="V5RKJ9"/>
<dbReference type="InterPro" id="IPR054816">
    <property type="entry name" value="Lipoprotein_mollicutes-type_CS"/>
</dbReference>
<dbReference type="RefSeq" id="WP_023789913.1">
    <property type="nucleotide sequence ID" value="NC_022998.1"/>
</dbReference>
<dbReference type="EMBL" id="CP006682">
    <property type="protein sequence ID" value="AHB36631.1"/>
    <property type="molecule type" value="Genomic_DNA"/>
</dbReference>
<dbReference type="NCBIfam" id="NF045726">
    <property type="entry name" value="XXplasma_LP"/>
    <property type="match status" value="1"/>
</dbReference>
<proteinExistence type="predicted"/>
<dbReference type="PATRIC" id="fig|1276258.3.peg.808"/>
<dbReference type="OrthoDB" id="395787at2"/>
<reference evidence="2 3" key="1">
    <citation type="journal article" date="2014" name="Genome Announc.">
        <title>Complete Genome Sequence of Spiroplasma apis B31T (ATCC 33834), a Bacterium Associated with May Disease of Honeybees (Apis mellifera).</title>
        <authorList>
            <person name="Ku C."/>
            <person name="Lo W.S."/>
            <person name="Chen L.L."/>
            <person name="Kuo C.H."/>
        </authorList>
    </citation>
    <scope>NUCLEOTIDE SEQUENCE [LARGE SCALE GENOMIC DNA]</scope>
    <source>
        <strain evidence="2">B31</strain>
    </source>
</reference>
<protein>
    <recommendedName>
        <fullName evidence="4">Lipoprotein</fullName>
    </recommendedName>
</protein>
<dbReference type="STRING" id="1276258.SAPIS_v1c07860"/>
<accession>V5RKJ9</accession>
<dbReference type="NCBIfam" id="NF038029">
    <property type="entry name" value="LP_plasma"/>
    <property type="match status" value="1"/>
</dbReference>
<dbReference type="Proteomes" id="UP000018550">
    <property type="component" value="Chromosome"/>
</dbReference>
<dbReference type="KEGG" id="sapi:SAPIS_v1c07860"/>
<name>V5RKJ9_SPIAP</name>
<evidence type="ECO:0008006" key="4">
    <source>
        <dbReference type="Google" id="ProtNLM"/>
    </source>
</evidence>
<feature type="chain" id="PRO_5004740442" description="Lipoprotein" evidence="1">
    <location>
        <begin position="24"/>
        <end position="566"/>
    </location>
</feature>
<dbReference type="HOGENOM" id="CLU_473988_0_0_14"/>
<dbReference type="PROSITE" id="PS51257">
    <property type="entry name" value="PROKAR_LIPOPROTEIN"/>
    <property type="match status" value="1"/>
</dbReference>
<gene>
    <name evidence="2" type="ORF">SAPIS_v1c07860</name>
</gene>
<evidence type="ECO:0000313" key="3">
    <source>
        <dbReference type="Proteomes" id="UP000018550"/>
    </source>
</evidence>
<keyword evidence="1" id="KW-0732">Signal</keyword>